<feature type="region of interest" description="Disordered" evidence="5">
    <location>
        <begin position="544"/>
        <end position="699"/>
    </location>
</feature>
<dbReference type="InterPro" id="IPR057712">
    <property type="entry name" value="DUF7952"/>
</dbReference>
<organism evidence="8">
    <name type="scientific">Salvia splendens</name>
    <name type="common">Scarlet sage</name>
    <dbReference type="NCBI Taxonomy" id="180675"/>
    <lineage>
        <taxon>Eukaryota</taxon>
        <taxon>Viridiplantae</taxon>
        <taxon>Streptophyta</taxon>
        <taxon>Embryophyta</taxon>
        <taxon>Tracheophyta</taxon>
        <taxon>Spermatophyta</taxon>
        <taxon>Magnoliopsida</taxon>
        <taxon>eudicotyledons</taxon>
        <taxon>Gunneridae</taxon>
        <taxon>Pentapetalae</taxon>
        <taxon>asterids</taxon>
        <taxon>lamiids</taxon>
        <taxon>Lamiales</taxon>
        <taxon>Lamiaceae</taxon>
        <taxon>Nepetoideae</taxon>
        <taxon>Mentheae</taxon>
        <taxon>Salviinae</taxon>
        <taxon>Salvia</taxon>
        <taxon>Salvia subgen. Calosphace</taxon>
        <taxon>core Calosphace</taxon>
    </lineage>
</organism>
<feature type="domain" description="DUF7650" evidence="6">
    <location>
        <begin position="366"/>
        <end position="453"/>
    </location>
</feature>
<evidence type="ECO:0000256" key="2">
    <source>
        <dbReference type="ARBA" id="ARBA00023015"/>
    </source>
</evidence>
<feature type="compositionally biased region" description="Polar residues" evidence="5">
    <location>
        <begin position="658"/>
        <end position="693"/>
    </location>
</feature>
<evidence type="ECO:0008006" key="10">
    <source>
        <dbReference type="Google" id="ProtNLM"/>
    </source>
</evidence>
<feature type="region of interest" description="Disordered" evidence="5">
    <location>
        <begin position="744"/>
        <end position="877"/>
    </location>
</feature>
<gene>
    <name evidence="8" type="ORF">SASPL_140075</name>
</gene>
<feature type="compositionally biased region" description="Basic and acidic residues" evidence="5">
    <location>
        <begin position="565"/>
        <end position="576"/>
    </location>
</feature>
<evidence type="ECO:0000256" key="1">
    <source>
        <dbReference type="ARBA" id="ARBA00004123"/>
    </source>
</evidence>
<comment type="subcellular location">
    <subcellularLocation>
        <location evidence="1">Nucleus</location>
    </subcellularLocation>
</comment>
<evidence type="ECO:0000256" key="4">
    <source>
        <dbReference type="ARBA" id="ARBA00023242"/>
    </source>
</evidence>
<evidence type="ECO:0000256" key="3">
    <source>
        <dbReference type="ARBA" id="ARBA00023163"/>
    </source>
</evidence>
<dbReference type="Pfam" id="PF24662">
    <property type="entry name" value="DUF7650"/>
    <property type="match status" value="1"/>
</dbReference>
<name>A0A8X8ZBL7_SALSN</name>
<dbReference type="InterPro" id="IPR056067">
    <property type="entry name" value="DUF7650"/>
</dbReference>
<keyword evidence="4" id="KW-0539">Nucleus</keyword>
<protein>
    <recommendedName>
        <fullName evidence="10">SANT domain-containing protein</fullName>
    </recommendedName>
</protein>
<dbReference type="SUPFAM" id="SSF46689">
    <property type="entry name" value="Homeodomain-like"/>
    <property type="match status" value="1"/>
</dbReference>
<keyword evidence="3" id="KW-0804">Transcription</keyword>
<comment type="caution">
    <text evidence="8">The sequence shown here is derived from an EMBL/GenBank/DDBJ whole genome shotgun (WGS) entry which is preliminary data.</text>
</comment>
<dbReference type="GO" id="GO:0005634">
    <property type="term" value="C:nucleus"/>
    <property type="evidence" value="ECO:0007669"/>
    <property type="project" value="UniProtKB-SubCell"/>
</dbReference>
<dbReference type="AlphaFoldDB" id="A0A8X8ZBL7"/>
<accession>A0A8X8ZBL7</accession>
<dbReference type="GO" id="GO:0003714">
    <property type="term" value="F:transcription corepressor activity"/>
    <property type="evidence" value="ECO:0007669"/>
    <property type="project" value="TreeGrafter"/>
</dbReference>
<evidence type="ECO:0000259" key="7">
    <source>
        <dbReference type="Pfam" id="PF25826"/>
    </source>
</evidence>
<feature type="compositionally biased region" description="Polar residues" evidence="5">
    <location>
        <begin position="832"/>
        <end position="842"/>
    </location>
</feature>
<dbReference type="PANTHER" id="PTHR13859">
    <property type="entry name" value="ATROPHIN-RELATED"/>
    <property type="match status" value="1"/>
</dbReference>
<feature type="domain" description="DUF7952" evidence="7">
    <location>
        <begin position="167"/>
        <end position="264"/>
    </location>
</feature>
<reference evidence="8" key="1">
    <citation type="submission" date="2018-01" db="EMBL/GenBank/DDBJ databases">
        <authorList>
            <person name="Mao J.F."/>
        </authorList>
    </citation>
    <scope>NUCLEOTIDE SEQUENCE</scope>
    <source>
        <strain evidence="8">Huo1</strain>
        <tissue evidence="8">Leaf</tissue>
    </source>
</reference>
<proteinExistence type="predicted"/>
<evidence type="ECO:0000256" key="5">
    <source>
        <dbReference type="SAM" id="MobiDB-lite"/>
    </source>
</evidence>
<dbReference type="InterPro" id="IPR009057">
    <property type="entry name" value="Homeodomain-like_sf"/>
</dbReference>
<feature type="compositionally biased region" description="Low complexity" evidence="5">
    <location>
        <begin position="797"/>
        <end position="818"/>
    </location>
</feature>
<dbReference type="Pfam" id="PF25826">
    <property type="entry name" value="DUF7952"/>
    <property type="match status" value="1"/>
</dbReference>
<keyword evidence="9" id="KW-1185">Reference proteome</keyword>
<dbReference type="PANTHER" id="PTHR13859:SF11">
    <property type="entry name" value="GRUNGE, ISOFORM J"/>
    <property type="match status" value="1"/>
</dbReference>
<evidence type="ECO:0000313" key="8">
    <source>
        <dbReference type="EMBL" id="KAG6398608.1"/>
    </source>
</evidence>
<evidence type="ECO:0000313" key="9">
    <source>
        <dbReference type="Proteomes" id="UP000298416"/>
    </source>
</evidence>
<feature type="compositionally biased region" description="Basic and acidic residues" evidence="5">
    <location>
        <begin position="588"/>
        <end position="597"/>
    </location>
</feature>
<sequence>MSSFARHQNGGCIDGISVKEYDDSATANTFPQTQSDCYDAGKEFGEPDILPRIGDEYQAELPPLIRKPIHMPYTETGLHSLQDFFMGLSIPLIWIDLGKSDGPQTVQGSRHPSHKNVIEVGTLCNGDSEPSHNSVKGVVKSLPVVVNIPMCIDEGHRLVPGLPSERWNDAEKASFLLALYLFDKNFVEVRRFVGSKGMGAILLFYYGEFYGSDAYRRWSEGQKSKSKKCVYGQRIFSGSRQQEFLSRLLSRVSEECKSALLEALVILLCLDMAFALVDRLDLRYIGTFRSLIRSQVSRTFAEDKISLVDYVSTLKDTVGMDLIVKAVAIGSGKQDLTGMALESVRSNHVTRSEIPAGKACSALTTDEINKFLSGDYRLSKARSNDLFWEAVWPRLLARGWHSEQPDNQGYAAGSKCLVFLLPGVKKFSRRKLVKGDHYFDSVTDVLSKVSKDPGLIELESDEANGYQDMKNDEPTDDAKMIEDENHLPSRQRHSYLQPRTPNRSADAIKFTVVDTGLPVGKIRELRTLPQEIPSNMISLDAAEEKKMAEPDPTGKSGPKKLASRKNRDDNGSRLDIHPNVGKPSAPPKRKDLNDNQKPRKVSKPVPSRKQKQGDADNVAPISKRCKKLSSNTHEEPRDGVLLHPHSTTTVPRFEKGVSFSSSGVHESTGTTQVSSLQDKLSPSRSSRGSQKESTGYPEPQLLIDLNLPHVPLEIENNYFAPNLPNEPDIQPVQLHILGLAAPSPVEASSEQQSVVNTRRLSTRYRPPTTRALEAVAGGYLSVSRRKKGRDTSSLDAQPPRSSQQPRSRPGPRESPISSMASPSQIAEAHRGASTSGTSNTYKKNYDPPQPNQDKPAPRQQQQQQQQQSELINKKGIV</sequence>
<reference evidence="8" key="2">
    <citation type="submission" date="2020-08" db="EMBL/GenBank/DDBJ databases">
        <title>Plant Genome Project.</title>
        <authorList>
            <person name="Zhang R.-G."/>
        </authorList>
    </citation>
    <scope>NUCLEOTIDE SEQUENCE</scope>
    <source>
        <strain evidence="8">Huo1</strain>
        <tissue evidence="8">Leaf</tissue>
    </source>
</reference>
<feature type="compositionally biased region" description="Basic residues" evidence="5">
    <location>
        <begin position="598"/>
        <end position="610"/>
    </location>
</feature>
<keyword evidence="2" id="KW-0805">Transcription regulation</keyword>
<evidence type="ECO:0000259" key="6">
    <source>
        <dbReference type="Pfam" id="PF24662"/>
    </source>
</evidence>
<dbReference type="Proteomes" id="UP000298416">
    <property type="component" value="Unassembled WGS sequence"/>
</dbReference>
<dbReference type="EMBL" id="PNBA02000015">
    <property type="protein sequence ID" value="KAG6398608.1"/>
    <property type="molecule type" value="Genomic_DNA"/>
</dbReference>
<feature type="compositionally biased region" description="Polar residues" evidence="5">
    <location>
        <begin position="746"/>
        <end position="759"/>
    </location>
</feature>